<organism evidence="1 2">
    <name type="scientific">Exidia glandulosa HHB12029</name>
    <dbReference type="NCBI Taxonomy" id="1314781"/>
    <lineage>
        <taxon>Eukaryota</taxon>
        <taxon>Fungi</taxon>
        <taxon>Dikarya</taxon>
        <taxon>Basidiomycota</taxon>
        <taxon>Agaricomycotina</taxon>
        <taxon>Agaricomycetes</taxon>
        <taxon>Auriculariales</taxon>
        <taxon>Exidiaceae</taxon>
        <taxon>Exidia</taxon>
    </lineage>
</organism>
<gene>
    <name evidence="1" type="ORF">EXIGLDRAFT_747024</name>
</gene>
<dbReference type="InParanoid" id="A0A165L8H9"/>
<accession>A0A165L8H9</accession>
<dbReference type="EMBL" id="KV425929">
    <property type="protein sequence ID" value="KZV97508.1"/>
    <property type="molecule type" value="Genomic_DNA"/>
</dbReference>
<reference evidence="1 2" key="1">
    <citation type="journal article" date="2016" name="Mol. Biol. Evol.">
        <title>Comparative Genomics of Early-Diverging Mushroom-Forming Fungi Provides Insights into the Origins of Lignocellulose Decay Capabilities.</title>
        <authorList>
            <person name="Nagy L.G."/>
            <person name="Riley R."/>
            <person name="Tritt A."/>
            <person name="Adam C."/>
            <person name="Daum C."/>
            <person name="Floudas D."/>
            <person name="Sun H."/>
            <person name="Yadav J.S."/>
            <person name="Pangilinan J."/>
            <person name="Larsson K.H."/>
            <person name="Matsuura K."/>
            <person name="Barry K."/>
            <person name="Labutti K."/>
            <person name="Kuo R."/>
            <person name="Ohm R.A."/>
            <person name="Bhattacharya S.S."/>
            <person name="Shirouzu T."/>
            <person name="Yoshinaga Y."/>
            <person name="Martin F.M."/>
            <person name="Grigoriev I.V."/>
            <person name="Hibbett D.S."/>
        </authorList>
    </citation>
    <scope>NUCLEOTIDE SEQUENCE [LARGE SCALE GENOMIC DNA]</scope>
    <source>
        <strain evidence="1 2">HHB12029</strain>
    </source>
</reference>
<evidence type="ECO:0000313" key="1">
    <source>
        <dbReference type="EMBL" id="KZV97508.1"/>
    </source>
</evidence>
<protein>
    <submittedName>
        <fullName evidence="1">Uncharacterized protein</fullName>
    </submittedName>
</protein>
<name>A0A165L8H9_EXIGL</name>
<keyword evidence="2" id="KW-1185">Reference proteome</keyword>
<proteinExistence type="predicted"/>
<dbReference type="AlphaFoldDB" id="A0A165L8H9"/>
<sequence>MTTASEGPHYASESRLAPLAYMKSGLALDDPFQYHRKSRFPGNEDGKLLEYGIRIHHLLASYELYKELTEDECKEFRFLAEEIPKRVLRLPIATGRSGKDNFCREWQVEGKSPYPWKYPTTAERRKYETEGLGYQTYVSLAPDNYFYKNPEGDFYGHFKVEGESVARAIGADEHNYIRSYMYPPNKYMSERS</sequence>
<dbReference type="Proteomes" id="UP000077266">
    <property type="component" value="Unassembled WGS sequence"/>
</dbReference>
<evidence type="ECO:0000313" key="2">
    <source>
        <dbReference type="Proteomes" id="UP000077266"/>
    </source>
</evidence>